<dbReference type="EMBL" id="WPNZ01000035">
    <property type="protein sequence ID" value="MVO90638.1"/>
    <property type="molecule type" value="Genomic_DNA"/>
</dbReference>
<reference evidence="3 4" key="1">
    <citation type="submission" date="2019-11" db="EMBL/GenBank/DDBJ databases">
        <title>Streptomyces typhae sp. nov., a novel endophytic actinomycete isolated from the root of cattail pollen (Typha angustifolia L.).</title>
        <authorList>
            <person name="Peng C."/>
        </authorList>
    </citation>
    <scope>NUCLEOTIDE SEQUENCE [LARGE SCALE GENOMIC DNA]</scope>
    <source>
        <strain evidence="4">p1417</strain>
    </source>
</reference>
<evidence type="ECO:0000256" key="2">
    <source>
        <dbReference type="SAM" id="Phobius"/>
    </source>
</evidence>
<protein>
    <submittedName>
        <fullName evidence="3">Uncharacterized protein</fullName>
    </submittedName>
</protein>
<keyword evidence="2" id="KW-1133">Transmembrane helix</keyword>
<feature type="region of interest" description="Disordered" evidence="1">
    <location>
        <begin position="70"/>
        <end position="127"/>
    </location>
</feature>
<sequence length="127" mass="13640">MNVTLDVSTSLVVIAALVVGCLVYRWTAPVPGAVVQTSKGERLMWAVSAAAAAIVVGSYLADGIKDVEREDKKDRAASLTTQRTDTGAPYRAPRAEGGLRARVTPGAHGQGQPRRHHRRRGPDPSWR</sequence>
<keyword evidence="4" id="KW-1185">Reference proteome</keyword>
<feature type="transmembrane region" description="Helical" evidence="2">
    <location>
        <begin position="7"/>
        <end position="27"/>
    </location>
</feature>
<evidence type="ECO:0000313" key="4">
    <source>
        <dbReference type="Proteomes" id="UP000483802"/>
    </source>
</evidence>
<dbReference type="Proteomes" id="UP000483802">
    <property type="component" value="Unassembled WGS sequence"/>
</dbReference>
<proteinExistence type="predicted"/>
<accession>A0A6L6X9R5</accession>
<comment type="caution">
    <text evidence="3">The sequence shown here is derived from an EMBL/GenBank/DDBJ whole genome shotgun (WGS) entry which is preliminary data.</text>
</comment>
<keyword evidence="2" id="KW-0812">Transmembrane</keyword>
<evidence type="ECO:0000256" key="1">
    <source>
        <dbReference type="SAM" id="MobiDB-lite"/>
    </source>
</evidence>
<feature type="transmembrane region" description="Helical" evidence="2">
    <location>
        <begin position="43"/>
        <end position="61"/>
    </location>
</feature>
<evidence type="ECO:0000313" key="3">
    <source>
        <dbReference type="EMBL" id="MVO90638.1"/>
    </source>
</evidence>
<dbReference type="RefSeq" id="WP_157169600.1">
    <property type="nucleotide sequence ID" value="NZ_WPNZ01000035.1"/>
</dbReference>
<keyword evidence="2" id="KW-0472">Membrane</keyword>
<dbReference type="AlphaFoldDB" id="A0A6L6X9R5"/>
<name>A0A6L6X9R5_9ACTN</name>
<organism evidence="3 4">
    <name type="scientific">Streptomyces typhae</name>
    <dbReference type="NCBI Taxonomy" id="2681492"/>
    <lineage>
        <taxon>Bacteria</taxon>
        <taxon>Bacillati</taxon>
        <taxon>Actinomycetota</taxon>
        <taxon>Actinomycetes</taxon>
        <taxon>Kitasatosporales</taxon>
        <taxon>Streptomycetaceae</taxon>
        <taxon>Streptomyces</taxon>
    </lineage>
</organism>
<gene>
    <name evidence="3" type="ORF">GPA10_39290</name>
</gene>